<dbReference type="AlphaFoldDB" id="A0A2K8KSK0"/>
<name>A0A2K8KSK0_9GAMM</name>
<dbReference type="KEGG" id="rfo:REIFOR_02558"/>
<proteinExistence type="predicted"/>
<protein>
    <submittedName>
        <fullName evidence="1">Uncharacterized protein</fullName>
    </submittedName>
</protein>
<accession>A0A2K8KSK0</accession>
<gene>
    <name evidence="1" type="ORF">REIFOR_02558</name>
</gene>
<evidence type="ECO:0000313" key="2">
    <source>
        <dbReference type="Proteomes" id="UP000229757"/>
    </source>
</evidence>
<reference evidence="1 2" key="1">
    <citation type="journal article" date="2017" name="Environ. Microbiol.">
        <title>Genomic and physiological analyses of 'Reinekea forsetii' reveal a versatile opportunistic lifestyle during spring algae blooms.</title>
        <authorList>
            <person name="Avci B."/>
            <person name="Hahnke R.L."/>
            <person name="Chafee M."/>
            <person name="Fischer T."/>
            <person name="Gruber-Vodicka H."/>
            <person name="Tegetmeyer H.E."/>
            <person name="Harder J."/>
            <person name="Fuchs B.M."/>
            <person name="Amann R.I."/>
            <person name="Teeling H."/>
        </authorList>
    </citation>
    <scope>NUCLEOTIDE SEQUENCE [LARGE SCALE GENOMIC DNA]</scope>
    <source>
        <strain evidence="1 2">Hel1_31_D35</strain>
    </source>
</reference>
<dbReference type="Proteomes" id="UP000229757">
    <property type="component" value="Chromosome"/>
</dbReference>
<evidence type="ECO:0000313" key="1">
    <source>
        <dbReference type="EMBL" id="ATX77683.1"/>
    </source>
</evidence>
<organism evidence="1 2">
    <name type="scientific">Reinekea forsetii</name>
    <dbReference type="NCBI Taxonomy" id="1336806"/>
    <lineage>
        <taxon>Bacteria</taxon>
        <taxon>Pseudomonadati</taxon>
        <taxon>Pseudomonadota</taxon>
        <taxon>Gammaproteobacteria</taxon>
        <taxon>Oceanospirillales</taxon>
        <taxon>Saccharospirillaceae</taxon>
        <taxon>Reinekea</taxon>
    </lineage>
</organism>
<sequence>MPARQGRLSKSRTPLGKGLNLTNWIKLRAGLQNPNSLIRFPLFDSYGSSGNPLRTCYGHIPSPTALLDRRNLAHCLNIISINTPIRLGPQTNMR</sequence>
<dbReference type="EMBL" id="CP011797">
    <property type="protein sequence ID" value="ATX77683.1"/>
    <property type="molecule type" value="Genomic_DNA"/>
</dbReference>
<keyword evidence="2" id="KW-1185">Reference proteome</keyword>